<keyword evidence="1" id="KW-0472">Membrane</keyword>
<dbReference type="AlphaFoldDB" id="B9D4I9"/>
<keyword evidence="1" id="KW-0812">Transmembrane</keyword>
<organism evidence="2 3">
    <name type="scientific">Campylobacter rectus RM3267</name>
    <dbReference type="NCBI Taxonomy" id="553218"/>
    <lineage>
        <taxon>Bacteria</taxon>
        <taxon>Pseudomonadati</taxon>
        <taxon>Campylobacterota</taxon>
        <taxon>Epsilonproteobacteria</taxon>
        <taxon>Campylobacterales</taxon>
        <taxon>Campylobacteraceae</taxon>
        <taxon>Campylobacter</taxon>
    </lineage>
</organism>
<protein>
    <submittedName>
        <fullName evidence="2">Uncharacterized protein</fullName>
    </submittedName>
</protein>
<gene>
    <name evidence="2" type="ORF">CAMRE0001_2045</name>
</gene>
<comment type="caution">
    <text evidence="2">The sequence shown here is derived from an EMBL/GenBank/DDBJ whole genome shotgun (WGS) entry which is preliminary data.</text>
</comment>
<dbReference type="STRING" id="553218.CAMRE0001_2045"/>
<accession>B9D4I9</accession>
<dbReference type="EMBL" id="ACFU01000028">
    <property type="protein sequence ID" value="EEF13097.1"/>
    <property type="molecule type" value="Genomic_DNA"/>
</dbReference>
<name>B9D4I9_CAMRE</name>
<keyword evidence="3" id="KW-1185">Reference proteome</keyword>
<evidence type="ECO:0000313" key="2">
    <source>
        <dbReference type="EMBL" id="EEF13097.1"/>
    </source>
</evidence>
<evidence type="ECO:0000313" key="3">
    <source>
        <dbReference type="Proteomes" id="UP000003082"/>
    </source>
</evidence>
<keyword evidence="1" id="KW-1133">Transmembrane helix</keyword>
<evidence type="ECO:0000256" key="1">
    <source>
        <dbReference type="SAM" id="Phobius"/>
    </source>
</evidence>
<dbReference type="Proteomes" id="UP000003082">
    <property type="component" value="Unassembled WGS sequence"/>
</dbReference>
<feature type="transmembrane region" description="Helical" evidence="1">
    <location>
        <begin position="21"/>
        <end position="38"/>
    </location>
</feature>
<reference evidence="2 3" key="1">
    <citation type="submission" date="2008-08" db="EMBL/GenBank/DDBJ databases">
        <authorList>
            <person name="Madupu R."/>
            <person name="Durkin A.S."/>
            <person name="Torralba M."/>
            <person name="Methe B."/>
            <person name="Sutton G.G."/>
            <person name="Strausberg R.L."/>
            <person name="Nelson K.E."/>
        </authorList>
    </citation>
    <scope>NUCLEOTIDE SEQUENCE [LARGE SCALE GENOMIC DNA]</scope>
    <source>
        <strain evidence="2 3">RM3267</strain>
    </source>
</reference>
<proteinExistence type="predicted"/>
<sequence>MSLLSRAQIYKFIKFHLKFELNLINLYGLILAQIDALAF</sequence>